<dbReference type="AlphaFoldDB" id="A0A5Q0UIV3"/>
<gene>
    <name evidence="2" type="ORF">LC1Nh_1204</name>
</gene>
<evidence type="ECO:0000313" key="2">
    <source>
        <dbReference type="EMBL" id="QGA81070.1"/>
    </source>
</evidence>
<keyword evidence="1" id="KW-0472">Membrane</keyword>
<evidence type="ECO:0000256" key="1">
    <source>
        <dbReference type="SAM" id="Phobius"/>
    </source>
</evidence>
<reference evidence="3" key="1">
    <citation type="submission" date="2019-05" db="EMBL/GenBank/DDBJ databases">
        <title>Candidatus Nanohalobium constans, a novel model system to study the DPANN nano-sized archaea: genomic and physiological characterization of a nanoarchaeon co-cultured with its chitinotrophic host.</title>
        <authorList>
            <person name="La Cono V."/>
            <person name="Arcadi E."/>
            <person name="Crisafi F."/>
            <person name="Denaro R."/>
            <person name="La Spada G."/>
            <person name="Messina E."/>
            <person name="Smedile F."/>
            <person name="Toshchakov S.V."/>
            <person name="Shevchenko M.A."/>
            <person name="Golyshin P.N."/>
            <person name="Golyshina O.V."/>
            <person name="Ferrer M."/>
            <person name="Rohde M."/>
            <person name="Mushegian A."/>
            <person name="Sorokin D.Y."/>
            <person name="Giuliano L."/>
            <person name="Yakimov M.M."/>
        </authorList>
    </citation>
    <scope>NUCLEOTIDE SEQUENCE [LARGE SCALE GENOMIC DNA]</scope>
    <source>
        <strain evidence="3">LC1Nh</strain>
    </source>
</reference>
<accession>A0A5Q0UIV3</accession>
<name>A0A5Q0UIV3_9ARCH</name>
<feature type="transmembrane region" description="Helical" evidence="1">
    <location>
        <begin position="20"/>
        <end position="47"/>
    </location>
</feature>
<keyword evidence="1" id="KW-0812">Transmembrane</keyword>
<keyword evidence="3" id="KW-1185">Reference proteome</keyword>
<sequence>MSGHGDHGHSDHGPSRNKKMLANFISTLIVGFFRTLISIFGTIFGILSRMA</sequence>
<keyword evidence="1" id="KW-1133">Transmembrane helix</keyword>
<dbReference type="Proteomes" id="UP000377803">
    <property type="component" value="Chromosome"/>
</dbReference>
<dbReference type="GeneID" id="42365602"/>
<dbReference type="KEGG" id="ncon:LC1Nh_1204"/>
<protein>
    <submittedName>
        <fullName evidence="2">Uncharacterized protein</fullName>
    </submittedName>
</protein>
<dbReference type="RefSeq" id="WP_153550817.1">
    <property type="nucleotide sequence ID" value="NZ_CP040089.1"/>
</dbReference>
<organism evidence="2 3">
    <name type="scientific">Candidatus Nanohalobium constans</name>
    <dbReference type="NCBI Taxonomy" id="2565781"/>
    <lineage>
        <taxon>Archaea</taxon>
        <taxon>Candidatus Nanohalarchaeota</taxon>
        <taxon>Candidatus Nanohalobia</taxon>
        <taxon>Candidatus Nanohalobiales</taxon>
        <taxon>Candidatus Nanohalobiaceae</taxon>
        <taxon>Candidatus Nanohalobium</taxon>
    </lineage>
</organism>
<proteinExistence type="predicted"/>
<dbReference type="EMBL" id="CP040089">
    <property type="protein sequence ID" value="QGA81070.1"/>
    <property type="molecule type" value="Genomic_DNA"/>
</dbReference>
<evidence type="ECO:0000313" key="3">
    <source>
        <dbReference type="Proteomes" id="UP000377803"/>
    </source>
</evidence>